<sequence length="866" mass="96942">MSTSNFDPGYNRYHSSIGGEHFASLELTSINTPGDDSGVPTAGSGNAGDSQDPQQSDQHDHAASDGRYGCDQLGYGWDDTTYHVGGYGCSGLDTEVVPFSWMPQVTVASPVIGLQAFMEDFGTQNIPVYDVNSSDSAASQSQPLINASTSALKLSQHNSPNDSLDAAQGLEDFDQRHLDPTCGPILHASIQSSNSMCFRTERRTVNHRSAPYSIVYRQERSRGPIYNGNIFGGVQNFQISDVNGAVLESLKEHAATGAMHDSDERFPPPLCHPGTREAVIYRILDWYGYQHGPGKPIIPARFIITLAYQLFVSIPELAPHIGNAVKQNPIILRKALEVQLKTLIIEPFKALGDTTDMPNRLIIVDGLDECINSNRESRIDKQYAEDQETVQIRVLDLIRSLASHQLPLSFLILSRPEAWIKQHIESTPFKDLVEHVDLYEVGDHLKDVETYVKAELSRLGLGEEGLVTRLVRRANGHMLYASTVIRHIDCPYDDPRTRLENTLNDYSNSNPDLAHSAPFSSLYELYRQILRSCPEGNRSVMIDVLEEICEGSMYFGPGIGIHQAVGIFDHFAGRVPGAGMKAIRGLHAVLCSSSSSGEPMVRFFIHRSFHEFLFDPRTSHEFRIDQEKGARRLLRGCLHSLSLIRLRSKVDEDHVRFALVSWSTLFSEWSSLPEHRRPDTAEHRADVAEMCQKLLNIDLTACFIHTFTLDFAFRWTLKVSSCLCNDDDTNHIIAGAQSGIYESNTLVQRAISHVVTSHEAAVLHVLQRRTLIANPWCTYFPEAVYEHLWKLSSRPEGRDSDSVVHALKSLRQASWDLFDSLMADVEEISQEEEENALYDNDEGYRRYCALIALIRDNAGAAFYMTR</sequence>
<dbReference type="PANTHER" id="PTHR10039">
    <property type="entry name" value="AMELOGENIN"/>
    <property type="match status" value="1"/>
</dbReference>
<gene>
    <name evidence="4" type="ORF">H1R20_g14471</name>
</gene>
<reference evidence="4" key="1">
    <citation type="submission" date="2022-06" db="EMBL/GenBank/DDBJ databases">
        <title>Genome Sequence of Candolleomyces eurysporus.</title>
        <authorList>
            <person name="Buettner E."/>
        </authorList>
    </citation>
    <scope>NUCLEOTIDE SEQUENCE</scope>
    <source>
        <strain evidence="4">VTCC 930004</strain>
    </source>
</reference>
<proteinExistence type="predicted"/>
<dbReference type="AlphaFoldDB" id="A0A9W8MB43"/>
<comment type="caution">
    <text evidence="4">The sequence shown here is derived from an EMBL/GenBank/DDBJ whole genome shotgun (WGS) entry which is preliminary data.</text>
</comment>
<evidence type="ECO:0000256" key="2">
    <source>
        <dbReference type="SAM" id="MobiDB-lite"/>
    </source>
</evidence>
<organism evidence="4 5">
    <name type="scientific">Candolleomyces eurysporus</name>
    <dbReference type="NCBI Taxonomy" id="2828524"/>
    <lineage>
        <taxon>Eukaryota</taxon>
        <taxon>Fungi</taxon>
        <taxon>Dikarya</taxon>
        <taxon>Basidiomycota</taxon>
        <taxon>Agaricomycotina</taxon>
        <taxon>Agaricomycetes</taxon>
        <taxon>Agaricomycetidae</taxon>
        <taxon>Agaricales</taxon>
        <taxon>Agaricineae</taxon>
        <taxon>Psathyrellaceae</taxon>
        <taxon>Candolleomyces</taxon>
    </lineage>
</organism>
<keyword evidence="1" id="KW-0677">Repeat</keyword>
<dbReference type="Proteomes" id="UP001140091">
    <property type="component" value="Unassembled WGS sequence"/>
</dbReference>
<evidence type="ECO:0000256" key="1">
    <source>
        <dbReference type="ARBA" id="ARBA00022737"/>
    </source>
</evidence>
<feature type="domain" description="Nephrocystin 3-like N-terminal" evidence="3">
    <location>
        <begin position="301"/>
        <end position="415"/>
    </location>
</feature>
<accession>A0A9W8MB43</accession>
<dbReference type="Pfam" id="PF24883">
    <property type="entry name" value="NPHP3_N"/>
    <property type="match status" value="1"/>
</dbReference>
<dbReference type="OrthoDB" id="5967843at2759"/>
<evidence type="ECO:0000313" key="5">
    <source>
        <dbReference type="Proteomes" id="UP001140091"/>
    </source>
</evidence>
<dbReference type="EMBL" id="JANBPK010001482">
    <property type="protein sequence ID" value="KAJ2922613.1"/>
    <property type="molecule type" value="Genomic_DNA"/>
</dbReference>
<dbReference type="InterPro" id="IPR056884">
    <property type="entry name" value="NPHP3-like_N"/>
</dbReference>
<evidence type="ECO:0000313" key="4">
    <source>
        <dbReference type="EMBL" id="KAJ2922613.1"/>
    </source>
</evidence>
<protein>
    <recommendedName>
        <fullName evidence="3">Nephrocystin 3-like N-terminal domain-containing protein</fullName>
    </recommendedName>
</protein>
<feature type="region of interest" description="Disordered" evidence="2">
    <location>
        <begin position="25"/>
        <end position="65"/>
    </location>
</feature>
<feature type="non-terminal residue" evidence="4">
    <location>
        <position position="1"/>
    </location>
</feature>
<keyword evidence="5" id="KW-1185">Reference proteome</keyword>
<name>A0A9W8MB43_9AGAR</name>
<evidence type="ECO:0000259" key="3">
    <source>
        <dbReference type="Pfam" id="PF24883"/>
    </source>
</evidence>